<organism evidence="2 3">
    <name type="scientific">Lentzea pudingi</name>
    <dbReference type="NCBI Taxonomy" id="1789439"/>
    <lineage>
        <taxon>Bacteria</taxon>
        <taxon>Bacillati</taxon>
        <taxon>Actinomycetota</taxon>
        <taxon>Actinomycetes</taxon>
        <taxon>Pseudonocardiales</taxon>
        <taxon>Pseudonocardiaceae</taxon>
        <taxon>Lentzea</taxon>
    </lineage>
</organism>
<proteinExistence type="predicted"/>
<comment type="caution">
    <text evidence="2">The sequence shown here is derived from an EMBL/GenBank/DDBJ whole genome shotgun (WGS) entry which is preliminary data.</text>
</comment>
<sequence>MTSKTIVEKSRSNAGSLCGNGLTEQPPDLVETFGNGDVPTPRSATFAADEAGFGEHTQVMADRALTQAETGDEVADAGFAARRFLQEAEQFEARRAGQRLEHLGDATRVSQFHALTE</sequence>
<keyword evidence="3" id="KW-1185">Reference proteome</keyword>
<protein>
    <submittedName>
        <fullName evidence="2">Uncharacterized protein</fullName>
    </submittedName>
</protein>
<dbReference type="EMBL" id="BMNC01000003">
    <property type="protein sequence ID" value="GGM89747.1"/>
    <property type="molecule type" value="Genomic_DNA"/>
</dbReference>
<gene>
    <name evidence="2" type="ORF">GCM10011609_28280</name>
</gene>
<accession>A0ABQ2HTS8</accession>
<feature type="compositionally biased region" description="Basic and acidic residues" evidence="1">
    <location>
        <begin position="1"/>
        <end position="11"/>
    </location>
</feature>
<evidence type="ECO:0000313" key="2">
    <source>
        <dbReference type="EMBL" id="GGM89747.1"/>
    </source>
</evidence>
<evidence type="ECO:0000313" key="3">
    <source>
        <dbReference type="Proteomes" id="UP000597656"/>
    </source>
</evidence>
<dbReference type="Proteomes" id="UP000597656">
    <property type="component" value="Unassembled WGS sequence"/>
</dbReference>
<reference evidence="3" key="1">
    <citation type="journal article" date="2019" name="Int. J. Syst. Evol. Microbiol.">
        <title>The Global Catalogue of Microorganisms (GCM) 10K type strain sequencing project: providing services to taxonomists for standard genome sequencing and annotation.</title>
        <authorList>
            <consortium name="The Broad Institute Genomics Platform"/>
            <consortium name="The Broad Institute Genome Sequencing Center for Infectious Disease"/>
            <person name="Wu L."/>
            <person name="Ma J."/>
        </authorList>
    </citation>
    <scope>NUCLEOTIDE SEQUENCE [LARGE SCALE GENOMIC DNA]</scope>
    <source>
        <strain evidence="3">CGMCC 4.7319</strain>
    </source>
</reference>
<feature type="region of interest" description="Disordered" evidence="1">
    <location>
        <begin position="1"/>
        <end position="26"/>
    </location>
</feature>
<name>A0ABQ2HTS8_9PSEU</name>
<evidence type="ECO:0000256" key="1">
    <source>
        <dbReference type="SAM" id="MobiDB-lite"/>
    </source>
</evidence>